<evidence type="ECO:0000313" key="7">
    <source>
        <dbReference type="Proteomes" id="UP001569414"/>
    </source>
</evidence>
<protein>
    <submittedName>
        <fullName evidence="6">Patatin-like phospholipase family protein</fullName>
    </submittedName>
</protein>
<comment type="similarity">
    <text evidence="1">Belongs to the patatin family.</text>
</comment>
<organism evidence="6 7">
    <name type="scientific">Microbulbifer echini</name>
    <dbReference type="NCBI Taxonomy" id="1529067"/>
    <lineage>
        <taxon>Bacteria</taxon>
        <taxon>Pseudomonadati</taxon>
        <taxon>Pseudomonadota</taxon>
        <taxon>Gammaproteobacteria</taxon>
        <taxon>Cellvibrionales</taxon>
        <taxon>Microbulbiferaceae</taxon>
        <taxon>Microbulbifer</taxon>
    </lineage>
</organism>
<keyword evidence="7" id="KW-1185">Reference proteome</keyword>
<accession>A0ABV4NTJ0</accession>
<keyword evidence="4" id="KW-1133">Transmembrane helix</keyword>
<evidence type="ECO:0000256" key="1">
    <source>
        <dbReference type="ARBA" id="ARBA00010240"/>
    </source>
</evidence>
<feature type="domain" description="PNPLA" evidence="5">
    <location>
        <begin position="59"/>
        <end position="263"/>
    </location>
</feature>
<dbReference type="EMBL" id="JBGMEL010000032">
    <property type="protein sequence ID" value="MFA0792605.1"/>
    <property type="molecule type" value="Genomic_DNA"/>
</dbReference>
<dbReference type="SUPFAM" id="SSF52151">
    <property type="entry name" value="FabD/lysophospholipase-like"/>
    <property type="match status" value="1"/>
</dbReference>
<comment type="caution">
    <text evidence="6">The sequence shown here is derived from an EMBL/GenBank/DDBJ whole genome shotgun (WGS) entry which is preliminary data.</text>
</comment>
<reference evidence="6 7" key="1">
    <citation type="submission" date="2024-08" db="EMBL/GenBank/DDBJ databases">
        <authorList>
            <person name="Ishaq N."/>
        </authorList>
    </citation>
    <scope>NUCLEOTIDE SEQUENCE [LARGE SCALE GENOMIC DNA]</scope>
    <source>
        <strain evidence="6 7">JCM 30400</strain>
    </source>
</reference>
<dbReference type="CDD" id="cd07199">
    <property type="entry name" value="Pat17_PNPLA8_PNPLA9_like"/>
    <property type="match status" value="1"/>
</dbReference>
<evidence type="ECO:0000313" key="6">
    <source>
        <dbReference type="EMBL" id="MFA0792605.1"/>
    </source>
</evidence>
<evidence type="ECO:0000259" key="5">
    <source>
        <dbReference type="PROSITE" id="PS51635"/>
    </source>
</evidence>
<evidence type="ECO:0000256" key="4">
    <source>
        <dbReference type="SAM" id="Phobius"/>
    </source>
</evidence>
<feature type="active site" description="Proton acceptor" evidence="3">
    <location>
        <position position="250"/>
    </location>
</feature>
<evidence type="ECO:0000256" key="2">
    <source>
        <dbReference type="ARBA" id="ARBA00023098"/>
    </source>
</evidence>
<proteinExistence type="inferred from homology"/>
<evidence type="ECO:0000256" key="3">
    <source>
        <dbReference type="PROSITE-ProRule" id="PRU01161"/>
    </source>
</evidence>
<dbReference type="PROSITE" id="PS51635">
    <property type="entry name" value="PNPLA"/>
    <property type="match status" value="1"/>
</dbReference>
<keyword evidence="2 3" id="KW-0443">Lipid metabolism</keyword>
<sequence>MKTWHIPTIIVVTITFLVVLIYVYNNRLTQSIQFNAHPVTEEFIESNQALKDKDTINILIIDGGGIRGLIPLYVLQHIEREAGKPIDELFDVFSGASIGAIIATGLNVPHIPTHNSATEGQNIHSKSDKIIQIYKDESEYLFSVPWYHKILTANGLLSPRFIGERLSNVMEENYTKEMNFTDLKNYVIVPSLNIHTGQLTLFKNRGKEVTNLPTNTLYQLVTAASSAESLFPPVEFMTKDQDIRHRYFADAGIDANNPASIVLLDIIREFPGKNYYVLILGAGTSPLKTMDASYKKVKNWGKISWTQDLISNVQRSMDSQQLYTLEIARSLSPKGKIDYNYLNIEINNPYVAIFDYKSVDKLETLGEKLINENQAELDQVLKHLQQGNKGGSK</sequence>
<name>A0ABV4NTJ0_9GAMM</name>
<dbReference type="Proteomes" id="UP001569414">
    <property type="component" value="Unassembled WGS sequence"/>
</dbReference>
<dbReference type="RefSeq" id="WP_299589067.1">
    <property type="nucleotide sequence ID" value="NZ_JBGMEL010000032.1"/>
</dbReference>
<comment type="caution">
    <text evidence="3">Lacks conserved residue(s) required for the propagation of feature annotation.</text>
</comment>
<feature type="short sequence motif" description="GXSXG" evidence="3">
    <location>
        <begin position="95"/>
        <end position="99"/>
    </location>
</feature>
<dbReference type="InterPro" id="IPR016035">
    <property type="entry name" value="Acyl_Trfase/lysoPLipase"/>
</dbReference>
<keyword evidence="4" id="KW-0472">Membrane</keyword>
<feature type="transmembrane region" description="Helical" evidence="4">
    <location>
        <begin position="6"/>
        <end position="24"/>
    </location>
</feature>
<keyword evidence="4" id="KW-0812">Transmembrane</keyword>
<gene>
    <name evidence="6" type="ORF">ACCI51_18880</name>
</gene>
<dbReference type="Pfam" id="PF01734">
    <property type="entry name" value="Patatin"/>
    <property type="match status" value="1"/>
</dbReference>
<dbReference type="InterPro" id="IPR002641">
    <property type="entry name" value="PNPLA_dom"/>
</dbReference>
<feature type="short sequence motif" description="GXGXXG" evidence="3">
    <location>
        <begin position="63"/>
        <end position="68"/>
    </location>
</feature>
<feature type="active site" description="Nucleophile" evidence="3">
    <location>
        <position position="97"/>
    </location>
</feature>
<dbReference type="PANTHER" id="PTHR32176">
    <property type="entry name" value="XYLOSE ISOMERASE"/>
    <property type="match status" value="1"/>
</dbReference>
<dbReference type="Gene3D" id="3.40.1090.10">
    <property type="entry name" value="Cytosolic phospholipase A2 catalytic domain"/>
    <property type="match status" value="1"/>
</dbReference>
<keyword evidence="3" id="KW-0378">Hydrolase</keyword>
<dbReference type="PANTHER" id="PTHR32176:SF92">
    <property type="entry name" value="XYLOSE ISOMERASE"/>
    <property type="match status" value="1"/>
</dbReference>
<keyword evidence="3" id="KW-0442">Lipid degradation</keyword>